<dbReference type="PANTHER" id="PTHR15337">
    <property type="entry name" value="ANTERIOR GRADIENT PROTEIN-RELATED"/>
    <property type="match status" value="1"/>
</dbReference>
<dbReference type="PROSITE" id="PS51352">
    <property type="entry name" value="THIOREDOXIN_2"/>
    <property type="match status" value="2"/>
</dbReference>
<dbReference type="InterPro" id="IPR036249">
    <property type="entry name" value="Thioredoxin-like_sf"/>
</dbReference>
<dbReference type="Pfam" id="PF13098">
    <property type="entry name" value="Thioredoxin_2"/>
    <property type="match status" value="2"/>
</dbReference>
<dbReference type="SUPFAM" id="SSF52833">
    <property type="entry name" value="Thioredoxin-like"/>
    <property type="match status" value="2"/>
</dbReference>
<dbReference type="InterPro" id="IPR013766">
    <property type="entry name" value="Thioredoxin_domain"/>
</dbReference>
<dbReference type="EMBL" id="VSSQ01044317">
    <property type="protein sequence ID" value="MPM98128.1"/>
    <property type="molecule type" value="Genomic_DNA"/>
</dbReference>
<organism evidence="3">
    <name type="scientific">bioreactor metagenome</name>
    <dbReference type="NCBI Taxonomy" id="1076179"/>
    <lineage>
        <taxon>unclassified sequences</taxon>
        <taxon>metagenomes</taxon>
        <taxon>ecological metagenomes</taxon>
    </lineage>
</organism>
<comment type="caution">
    <text evidence="3">The sequence shown here is derived from an EMBL/GenBank/DDBJ whole genome shotgun (WGS) entry which is preliminary data.</text>
</comment>
<accession>A0A645EAH0</accession>
<reference evidence="3" key="1">
    <citation type="submission" date="2019-08" db="EMBL/GenBank/DDBJ databases">
        <authorList>
            <person name="Kucharzyk K."/>
            <person name="Murdoch R.W."/>
            <person name="Higgins S."/>
            <person name="Loffler F."/>
        </authorList>
    </citation>
    <scope>NUCLEOTIDE SEQUENCE</scope>
</reference>
<evidence type="ECO:0000259" key="2">
    <source>
        <dbReference type="PROSITE" id="PS51352"/>
    </source>
</evidence>
<dbReference type="AlphaFoldDB" id="A0A645EAH0"/>
<dbReference type="EC" id="1.8.1.8" evidence="3"/>
<dbReference type="GO" id="GO:0047134">
    <property type="term" value="F:protein-disulfide reductase [NAD(P)H] activity"/>
    <property type="evidence" value="ECO:0007669"/>
    <property type="project" value="UniProtKB-EC"/>
</dbReference>
<proteinExistence type="predicted"/>
<dbReference type="Gene3D" id="3.40.30.10">
    <property type="entry name" value="Glutaredoxin"/>
    <property type="match status" value="2"/>
</dbReference>
<feature type="domain" description="Thioredoxin" evidence="2">
    <location>
        <begin position="8"/>
        <end position="146"/>
    </location>
</feature>
<feature type="domain" description="Thioredoxin" evidence="2">
    <location>
        <begin position="151"/>
        <end position="297"/>
    </location>
</feature>
<dbReference type="PANTHER" id="PTHR15337:SF11">
    <property type="entry name" value="THIOREDOXIN DOMAIN-CONTAINING PROTEIN"/>
    <property type="match status" value="1"/>
</dbReference>
<protein>
    <submittedName>
        <fullName evidence="3">Thiol:disulfide interchange protein DsbD</fullName>
        <ecNumber evidence="3">1.8.1.8</ecNumber>
    </submittedName>
</protein>
<evidence type="ECO:0000313" key="3">
    <source>
        <dbReference type="EMBL" id="MPM98128.1"/>
    </source>
</evidence>
<name>A0A645EAH0_9ZZZZ</name>
<sequence length="298" mass="33062">MKKFAMFLLIAAAGAVLTLTAAPPDSSWFTDYKKAEATAKEKKLPMFLLFTGSDWCPWCVKLDSDTLKTSKFKAYVKDKVVLVYLDFPQKTKLPEAMAKQNKALAGQYGIKGYPSIIITDSNGKAIGKLGYAKVDEFLPRLEKVLAGVKNAPAKEAAPEAKPAAEEKKTEDAKAETGYLTDFAQAKKLAAAKKLPIIALFTGSDWCGWCIKLKKETLDTQEFKDFVAKDAIFVYLDYPRKIKQPEALKKQNEELAKQYDVQGFPTTLVLNADGKQLGRIGGYRAADDYIKALKVFMKK</sequence>
<keyword evidence="3" id="KW-0560">Oxidoreductase</keyword>
<gene>
    <name evidence="3" type="primary">dsbD_40</name>
    <name evidence="3" type="ORF">SDC9_145311</name>
</gene>
<keyword evidence="1" id="KW-0732">Signal</keyword>
<dbReference type="InterPro" id="IPR051099">
    <property type="entry name" value="AGR/TXD"/>
</dbReference>
<evidence type="ECO:0000256" key="1">
    <source>
        <dbReference type="ARBA" id="ARBA00022729"/>
    </source>
</evidence>
<dbReference type="InterPro" id="IPR012336">
    <property type="entry name" value="Thioredoxin-like_fold"/>
</dbReference>